<comment type="caution">
    <text evidence="3">The sequence shown here is derived from an EMBL/GenBank/DDBJ whole genome shotgun (WGS) entry which is preliminary data.</text>
</comment>
<gene>
    <name evidence="3" type="ORF">G4Z14_00560</name>
</gene>
<dbReference type="RefSeq" id="WP_164622795.1">
    <property type="nucleotide sequence ID" value="NZ_JAAIVJ010000001.1"/>
</dbReference>
<sequence length="170" mass="18963">MTSASPSAAPAAAFGGRPNILRRAEAWLDSKGRKAWIAAMVVSFVLFWPLGLAFVIYITATNRWSSDTMFGCAARRHRHGSHHDRYAAFRAAQPSGNSAFDSYKSEMLKRLETEQTAFEAFLQRLRAAKDKSEFDAFMEDRARENRATDAARDETAPEAPKADLPRAGEY</sequence>
<dbReference type="Pfam" id="PF11014">
    <property type="entry name" value="DUF2852"/>
    <property type="match status" value="1"/>
</dbReference>
<keyword evidence="2" id="KW-0472">Membrane</keyword>
<reference evidence="3 4" key="1">
    <citation type="submission" date="2020-02" db="EMBL/GenBank/DDBJ databases">
        <authorList>
            <person name="Chen W.-M."/>
        </authorList>
    </citation>
    <scope>NUCLEOTIDE SEQUENCE [LARGE SCALE GENOMIC DNA]</scope>
    <source>
        <strain evidence="3 4">KMS-5</strain>
    </source>
</reference>
<dbReference type="EMBL" id="JAAIVJ010000001">
    <property type="protein sequence ID" value="NEY88777.1"/>
    <property type="molecule type" value="Genomic_DNA"/>
</dbReference>
<dbReference type="AlphaFoldDB" id="A0A6M0QN35"/>
<feature type="region of interest" description="Disordered" evidence="1">
    <location>
        <begin position="136"/>
        <end position="170"/>
    </location>
</feature>
<evidence type="ECO:0000256" key="2">
    <source>
        <dbReference type="SAM" id="Phobius"/>
    </source>
</evidence>
<proteinExistence type="predicted"/>
<keyword evidence="4" id="KW-1185">Reference proteome</keyword>
<dbReference type="InterPro" id="IPR021273">
    <property type="entry name" value="DUF2852"/>
</dbReference>
<accession>A0A6M0QN35</accession>
<keyword evidence="2" id="KW-0812">Transmembrane</keyword>
<dbReference type="Proteomes" id="UP000477782">
    <property type="component" value="Unassembled WGS sequence"/>
</dbReference>
<feature type="transmembrane region" description="Helical" evidence="2">
    <location>
        <begin position="35"/>
        <end position="60"/>
    </location>
</feature>
<name>A0A6M0QN35_9RHOB</name>
<evidence type="ECO:0000256" key="1">
    <source>
        <dbReference type="SAM" id="MobiDB-lite"/>
    </source>
</evidence>
<organism evidence="3 4">
    <name type="scientific">Tabrizicola oligotrophica</name>
    <dbReference type="NCBI Taxonomy" id="2710650"/>
    <lineage>
        <taxon>Bacteria</taxon>
        <taxon>Pseudomonadati</taxon>
        <taxon>Pseudomonadota</taxon>
        <taxon>Alphaproteobacteria</taxon>
        <taxon>Rhodobacterales</taxon>
        <taxon>Paracoccaceae</taxon>
        <taxon>Tabrizicola</taxon>
    </lineage>
</organism>
<evidence type="ECO:0000313" key="3">
    <source>
        <dbReference type="EMBL" id="NEY88777.1"/>
    </source>
</evidence>
<evidence type="ECO:0000313" key="4">
    <source>
        <dbReference type="Proteomes" id="UP000477782"/>
    </source>
</evidence>
<protein>
    <submittedName>
        <fullName evidence="3">DUF2852 domain-containing protein</fullName>
    </submittedName>
</protein>
<keyword evidence="2" id="KW-1133">Transmembrane helix</keyword>